<organism evidence="2 3">
    <name type="scientific">Grifola frondosa</name>
    <name type="common">Maitake</name>
    <name type="synonym">Polyporus frondosus</name>
    <dbReference type="NCBI Taxonomy" id="5627"/>
    <lineage>
        <taxon>Eukaryota</taxon>
        <taxon>Fungi</taxon>
        <taxon>Dikarya</taxon>
        <taxon>Basidiomycota</taxon>
        <taxon>Agaricomycotina</taxon>
        <taxon>Agaricomycetes</taxon>
        <taxon>Polyporales</taxon>
        <taxon>Grifolaceae</taxon>
        <taxon>Grifola</taxon>
    </lineage>
</organism>
<comment type="caution">
    <text evidence="2">The sequence shown here is derived from an EMBL/GenBank/DDBJ whole genome shotgun (WGS) entry which is preliminary data.</text>
</comment>
<dbReference type="AlphaFoldDB" id="A0A1C7MJ41"/>
<evidence type="ECO:0000256" key="1">
    <source>
        <dbReference type="SAM" id="MobiDB-lite"/>
    </source>
</evidence>
<accession>A0A1C7MJ41</accession>
<reference evidence="2 3" key="1">
    <citation type="submission" date="2016-03" db="EMBL/GenBank/DDBJ databases">
        <title>Whole genome sequencing of Grifola frondosa 9006-11.</title>
        <authorList>
            <person name="Min B."/>
            <person name="Park H."/>
            <person name="Kim J.-G."/>
            <person name="Cho H."/>
            <person name="Oh Y.-L."/>
            <person name="Kong W.-S."/>
            <person name="Choi I.-G."/>
        </authorList>
    </citation>
    <scope>NUCLEOTIDE SEQUENCE [LARGE SCALE GENOMIC DNA]</scope>
    <source>
        <strain evidence="2 3">9006-11</strain>
    </source>
</reference>
<name>A0A1C7MJ41_GRIFR</name>
<proteinExistence type="predicted"/>
<evidence type="ECO:0000313" key="3">
    <source>
        <dbReference type="Proteomes" id="UP000092993"/>
    </source>
</evidence>
<dbReference type="EMBL" id="LUGG01000003">
    <property type="protein sequence ID" value="OBZ76830.1"/>
    <property type="molecule type" value="Genomic_DNA"/>
</dbReference>
<gene>
    <name evidence="2" type="ORF">A0H81_02947</name>
</gene>
<protein>
    <submittedName>
        <fullName evidence="2">Uncharacterized protein</fullName>
    </submittedName>
</protein>
<dbReference type="OrthoDB" id="3049748at2759"/>
<evidence type="ECO:0000313" key="2">
    <source>
        <dbReference type="EMBL" id="OBZ76830.1"/>
    </source>
</evidence>
<sequence>MCSADVIKEINARIFETGPETEQSHLRYAHAIDAIRRLGVAVVNLGKMKLKGLEVPESLSAVHPEDLVGRHDLEASEPVSNGSVRAYNSALNRRGSSGCCASTSKHSSRCIFKPLPARKGSAAPQQDTTLKDIGSSFDRI</sequence>
<dbReference type="STRING" id="5627.A0A1C7MJ41"/>
<dbReference type="Proteomes" id="UP000092993">
    <property type="component" value="Unassembled WGS sequence"/>
</dbReference>
<keyword evidence="3" id="KW-1185">Reference proteome</keyword>
<feature type="region of interest" description="Disordered" evidence="1">
    <location>
        <begin position="117"/>
        <end position="140"/>
    </location>
</feature>